<gene>
    <name evidence="1" type="ORF">DSCO28_18110</name>
</gene>
<evidence type="ECO:0000313" key="1">
    <source>
        <dbReference type="EMBL" id="BBO81245.1"/>
    </source>
</evidence>
<dbReference type="Proteomes" id="UP000425960">
    <property type="component" value="Chromosome"/>
</dbReference>
<protein>
    <submittedName>
        <fullName evidence="1">Uncharacterized protein</fullName>
    </submittedName>
</protein>
<sequence length="288" mass="33437">MKTYRYCGRLFSEDEILYIRHLIDSHPQANRADLSRLVCRSLPWLRPDGRLKDMSCRVAMIRMQEDELIRLPAPLRKNGNGHHRPAITQLSDPQPPICQAAGKLGPLAFYSVESTKDSALYNEYIHRYHYLGYKPLTGAQKRYMVYASNQLLALLGFGASAWQVADRDRFIGWSGEQRKRNLQLVINNARYLILPWVNCHNLASHILSIAAKRLPDDWHQQYGYRPVLLETFVHKDRFKGTCYRAANWIHVGQTTGRGKLGGRQPMLPIKHVFLYPLNRNFRRILADR</sequence>
<dbReference type="InterPro" id="IPR025639">
    <property type="entry name" value="DruA"/>
</dbReference>
<dbReference type="Pfam" id="PF14236">
    <property type="entry name" value="DruA"/>
    <property type="match status" value="1"/>
</dbReference>
<dbReference type="RefSeq" id="WP_155322000.1">
    <property type="nucleotide sequence ID" value="NZ_AP021876.1"/>
</dbReference>
<evidence type="ECO:0000313" key="2">
    <source>
        <dbReference type="Proteomes" id="UP000425960"/>
    </source>
</evidence>
<accession>A0A5K7ZLQ8</accession>
<name>A0A5K7ZLQ8_9BACT</name>
<organism evidence="1 2">
    <name type="scientific">Desulfosarcina ovata subsp. sediminis</name>
    <dbReference type="NCBI Taxonomy" id="885957"/>
    <lineage>
        <taxon>Bacteria</taxon>
        <taxon>Pseudomonadati</taxon>
        <taxon>Thermodesulfobacteriota</taxon>
        <taxon>Desulfobacteria</taxon>
        <taxon>Desulfobacterales</taxon>
        <taxon>Desulfosarcinaceae</taxon>
        <taxon>Desulfosarcina</taxon>
    </lineage>
</organism>
<proteinExistence type="predicted"/>
<dbReference type="KEGG" id="dov:DSCO28_18110"/>
<reference evidence="1 2" key="1">
    <citation type="submission" date="2019-11" db="EMBL/GenBank/DDBJ databases">
        <title>Comparative genomics of hydrocarbon-degrading Desulfosarcina strains.</title>
        <authorList>
            <person name="Watanabe M."/>
            <person name="Kojima H."/>
            <person name="Fukui M."/>
        </authorList>
    </citation>
    <scope>NUCLEOTIDE SEQUENCE [LARGE SCALE GENOMIC DNA]</scope>
    <source>
        <strain evidence="1 2">28bB2T</strain>
    </source>
</reference>
<dbReference type="EMBL" id="AP021876">
    <property type="protein sequence ID" value="BBO81245.1"/>
    <property type="molecule type" value="Genomic_DNA"/>
</dbReference>
<dbReference type="AlphaFoldDB" id="A0A5K7ZLQ8"/>